<sequence length="154" mass="16650">MIRQSAFTRSLFSKPRAVLPSRPQLPTVIVRESVAARPGHQRPFNTTLSSLSISSSSSANPPPDSSASSAVQTPVSEASISAKLARKFPQAVKLRVEDVSGGCGSFFVVEVVDQTFEGLSMLKQHQLINRTLADDIDRIHGLQIHTRVPSQQSS</sequence>
<evidence type="ECO:0008006" key="8">
    <source>
        <dbReference type="Google" id="ProtNLM"/>
    </source>
</evidence>
<comment type="similarity">
    <text evidence="1 2">Belongs to the BolA/IbaG family.</text>
</comment>
<gene>
    <name evidence="4" type="ORF">PGT21_004446</name>
    <name evidence="5" type="ORF">PGTUg99_022479</name>
</gene>
<organism evidence="5 7">
    <name type="scientific">Puccinia graminis f. sp. tritici</name>
    <dbReference type="NCBI Taxonomy" id="56615"/>
    <lineage>
        <taxon>Eukaryota</taxon>
        <taxon>Fungi</taxon>
        <taxon>Dikarya</taxon>
        <taxon>Basidiomycota</taxon>
        <taxon>Pucciniomycotina</taxon>
        <taxon>Pucciniomycetes</taxon>
        <taxon>Pucciniales</taxon>
        <taxon>Pucciniaceae</taxon>
        <taxon>Puccinia</taxon>
    </lineage>
</organism>
<keyword evidence="6" id="KW-1185">Reference proteome</keyword>
<dbReference type="EMBL" id="VDEP01000206">
    <property type="protein sequence ID" value="KAA1123813.1"/>
    <property type="molecule type" value="Genomic_DNA"/>
</dbReference>
<proteinExistence type="inferred from homology"/>
<dbReference type="GO" id="GO:0005759">
    <property type="term" value="C:mitochondrial matrix"/>
    <property type="evidence" value="ECO:0007669"/>
    <property type="project" value="TreeGrafter"/>
</dbReference>
<evidence type="ECO:0000256" key="3">
    <source>
        <dbReference type="SAM" id="MobiDB-lite"/>
    </source>
</evidence>
<dbReference type="InterPro" id="IPR002634">
    <property type="entry name" value="BolA"/>
</dbReference>
<feature type="compositionally biased region" description="Low complexity" evidence="3">
    <location>
        <begin position="49"/>
        <end position="70"/>
    </location>
</feature>
<evidence type="ECO:0000256" key="1">
    <source>
        <dbReference type="ARBA" id="ARBA00005578"/>
    </source>
</evidence>
<dbReference type="Proteomes" id="UP000324748">
    <property type="component" value="Unassembled WGS sequence"/>
</dbReference>
<dbReference type="EMBL" id="VSWC01000016">
    <property type="protein sequence ID" value="KAA1111558.1"/>
    <property type="molecule type" value="Genomic_DNA"/>
</dbReference>
<evidence type="ECO:0000313" key="6">
    <source>
        <dbReference type="Proteomes" id="UP000324748"/>
    </source>
</evidence>
<dbReference type="PANTHER" id="PTHR46188">
    <property type="entry name" value="BOLA-LIKE PROTEIN 3"/>
    <property type="match status" value="1"/>
</dbReference>
<dbReference type="OrthoDB" id="203381at2759"/>
<evidence type="ECO:0000313" key="4">
    <source>
        <dbReference type="EMBL" id="KAA1111558.1"/>
    </source>
</evidence>
<protein>
    <recommendedName>
        <fullName evidence="8">BolA-like protein 3</fullName>
    </recommendedName>
</protein>
<name>A0A5B0RFQ7_PUCGR</name>
<evidence type="ECO:0000256" key="2">
    <source>
        <dbReference type="RuleBase" id="RU003860"/>
    </source>
</evidence>
<dbReference type="Gene3D" id="3.10.20.90">
    <property type="entry name" value="Phosphatidylinositol 3-kinase Catalytic Subunit, Chain A, domain 1"/>
    <property type="match status" value="1"/>
</dbReference>
<accession>A0A5B0RFQ7</accession>
<dbReference type="Pfam" id="PF01722">
    <property type="entry name" value="BolA"/>
    <property type="match status" value="1"/>
</dbReference>
<reference evidence="6 7" key="1">
    <citation type="submission" date="2019-05" db="EMBL/GenBank/DDBJ databases">
        <title>Emergence of the Ug99 lineage of the wheat stem rust pathogen through somatic hybridization.</title>
        <authorList>
            <person name="Li F."/>
            <person name="Upadhyaya N.M."/>
            <person name="Sperschneider J."/>
            <person name="Matny O."/>
            <person name="Nguyen-Phuc H."/>
            <person name="Mago R."/>
            <person name="Raley C."/>
            <person name="Miller M.E."/>
            <person name="Silverstein K.A.T."/>
            <person name="Henningsen E."/>
            <person name="Hirsch C.D."/>
            <person name="Visser B."/>
            <person name="Pretorius Z.A."/>
            <person name="Steffenson B.J."/>
            <person name="Schwessinger B."/>
            <person name="Dodds P.N."/>
            <person name="Figueroa M."/>
        </authorList>
    </citation>
    <scope>NUCLEOTIDE SEQUENCE [LARGE SCALE GENOMIC DNA]</scope>
    <source>
        <strain evidence="4">21-0</strain>
        <strain evidence="5 7">Ug99</strain>
    </source>
</reference>
<dbReference type="AlphaFoldDB" id="A0A5B0RFQ7"/>
<evidence type="ECO:0000313" key="7">
    <source>
        <dbReference type="Proteomes" id="UP000325313"/>
    </source>
</evidence>
<dbReference type="InterPro" id="IPR052275">
    <property type="entry name" value="Mt_Fe-S_assembly_factor"/>
</dbReference>
<feature type="region of interest" description="Disordered" evidence="3">
    <location>
        <begin position="40"/>
        <end position="73"/>
    </location>
</feature>
<evidence type="ECO:0000313" key="5">
    <source>
        <dbReference type="EMBL" id="KAA1123813.1"/>
    </source>
</evidence>
<dbReference type="PANTHER" id="PTHR46188:SF1">
    <property type="entry name" value="BOLA-LIKE PROTEIN 3"/>
    <property type="match status" value="1"/>
</dbReference>
<dbReference type="SUPFAM" id="SSF82657">
    <property type="entry name" value="BolA-like"/>
    <property type="match status" value="1"/>
</dbReference>
<dbReference type="InterPro" id="IPR036065">
    <property type="entry name" value="BolA-like_sf"/>
</dbReference>
<comment type="caution">
    <text evidence="5">The sequence shown here is derived from an EMBL/GenBank/DDBJ whole genome shotgun (WGS) entry which is preliminary data.</text>
</comment>
<dbReference type="Proteomes" id="UP000325313">
    <property type="component" value="Unassembled WGS sequence"/>
</dbReference>